<dbReference type="Pfam" id="PF12697">
    <property type="entry name" value="Abhydrolase_6"/>
    <property type="match status" value="1"/>
</dbReference>
<proteinExistence type="predicted"/>
<dbReference type="PANTHER" id="PTHR43798">
    <property type="entry name" value="MONOACYLGLYCEROL LIPASE"/>
    <property type="match status" value="1"/>
</dbReference>
<evidence type="ECO:0000313" key="3">
    <source>
        <dbReference type="Proteomes" id="UP001216579"/>
    </source>
</evidence>
<dbReference type="Proteomes" id="UP001216579">
    <property type="component" value="Unassembled WGS sequence"/>
</dbReference>
<dbReference type="EMBL" id="JARJBC010000053">
    <property type="protein sequence ID" value="MDF3294416.1"/>
    <property type="molecule type" value="Genomic_DNA"/>
</dbReference>
<dbReference type="Gene3D" id="3.40.50.1820">
    <property type="entry name" value="alpha/beta hydrolase"/>
    <property type="match status" value="1"/>
</dbReference>
<keyword evidence="3" id="KW-1185">Reference proteome</keyword>
<dbReference type="InterPro" id="IPR050266">
    <property type="entry name" value="AB_hydrolase_sf"/>
</dbReference>
<comment type="caution">
    <text evidence="2">The sequence shown here is derived from an EMBL/GenBank/DDBJ whole genome shotgun (WGS) entry which is preliminary data.</text>
</comment>
<dbReference type="PANTHER" id="PTHR43798:SF33">
    <property type="entry name" value="HYDROLASE, PUTATIVE (AFU_ORTHOLOGUE AFUA_2G14860)-RELATED"/>
    <property type="match status" value="1"/>
</dbReference>
<dbReference type="InterPro" id="IPR000073">
    <property type="entry name" value="AB_hydrolase_1"/>
</dbReference>
<dbReference type="RefSeq" id="WP_276097212.1">
    <property type="nucleotide sequence ID" value="NZ_JARJBC010000053.1"/>
</dbReference>
<dbReference type="InterPro" id="IPR029058">
    <property type="entry name" value="AB_hydrolase_fold"/>
</dbReference>
<dbReference type="GO" id="GO:0016787">
    <property type="term" value="F:hydrolase activity"/>
    <property type="evidence" value="ECO:0007669"/>
    <property type="project" value="UniProtKB-KW"/>
</dbReference>
<feature type="non-terminal residue" evidence="2">
    <location>
        <position position="219"/>
    </location>
</feature>
<sequence length="219" mass="23551">MARRTTTKGVGRFTSDAAWEKFLAAYDDAMGLWPCPREELVVETSFATTHVHRCGPDNGEPIVLLHGSGGSSTMWFPNVAALSARHRVYAIDTPGDPGRSMQRQPIFEPEVSSVWLDEVLDALGVTQAHLIGSSYGGWLALNQTLHSPGRVATSTLLDPGGLEKVGVRFYTWMIINGLVLQSQLWGVASAFVVAAAGSGLAEASPPRPAQMMRRSEMAG</sequence>
<name>A0ABT5ZXB8_9ACTN</name>
<evidence type="ECO:0000313" key="2">
    <source>
        <dbReference type="EMBL" id="MDF3294416.1"/>
    </source>
</evidence>
<dbReference type="SUPFAM" id="SSF53474">
    <property type="entry name" value="alpha/beta-Hydrolases"/>
    <property type="match status" value="1"/>
</dbReference>
<keyword evidence="2" id="KW-0378">Hydrolase</keyword>
<feature type="domain" description="AB hydrolase-1" evidence="1">
    <location>
        <begin position="62"/>
        <end position="186"/>
    </location>
</feature>
<reference evidence="2 3" key="1">
    <citation type="submission" date="2023-03" db="EMBL/GenBank/DDBJ databases">
        <title>Draft genome sequence of Streptomyces sp. RB6PN23 isolated from peat swamp forest in Thailand.</title>
        <authorList>
            <person name="Klaysubun C."/>
            <person name="Duangmal K."/>
        </authorList>
    </citation>
    <scope>NUCLEOTIDE SEQUENCE [LARGE SCALE GENOMIC DNA]</scope>
    <source>
        <strain evidence="2 3">RB6PN23</strain>
    </source>
</reference>
<organism evidence="2 3">
    <name type="scientific">Streptomyces silvisoli</name>
    <dbReference type="NCBI Taxonomy" id="3034235"/>
    <lineage>
        <taxon>Bacteria</taxon>
        <taxon>Bacillati</taxon>
        <taxon>Actinomycetota</taxon>
        <taxon>Actinomycetes</taxon>
        <taxon>Kitasatosporales</taxon>
        <taxon>Streptomycetaceae</taxon>
        <taxon>Streptomyces</taxon>
    </lineage>
</organism>
<protein>
    <submittedName>
        <fullName evidence="2">Alpha/beta fold hydrolase</fullName>
    </submittedName>
</protein>
<accession>A0ABT5ZXB8</accession>
<gene>
    <name evidence="2" type="ORF">P3G67_35570</name>
</gene>
<evidence type="ECO:0000259" key="1">
    <source>
        <dbReference type="Pfam" id="PF12697"/>
    </source>
</evidence>